<name>A0A1N7KV53_9BACL</name>
<organism evidence="1 2">
    <name type="scientific">Kroppenstedtia eburnea</name>
    <dbReference type="NCBI Taxonomy" id="714067"/>
    <lineage>
        <taxon>Bacteria</taxon>
        <taxon>Bacillati</taxon>
        <taxon>Bacillota</taxon>
        <taxon>Bacilli</taxon>
        <taxon>Bacillales</taxon>
        <taxon>Thermoactinomycetaceae</taxon>
        <taxon>Kroppenstedtia</taxon>
    </lineage>
</organism>
<dbReference type="Proteomes" id="UP000186795">
    <property type="component" value="Unassembled WGS sequence"/>
</dbReference>
<dbReference type="EMBL" id="FTOD01000003">
    <property type="protein sequence ID" value="SIS65479.1"/>
    <property type="molecule type" value="Genomic_DNA"/>
</dbReference>
<evidence type="ECO:0000313" key="2">
    <source>
        <dbReference type="Proteomes" id="UP000186795"/>
    </source>
</evidence>
<protein>
    <submittedName>
        <fullName evidence="1">Uncharacterized protein</fullName>
    </submittedName>
</protein>
<reference evidence="2" key="1">
    <citation type="submission" date="2017-01" db="EMBL/GenBank/DDBJ databases">
        <authorList>
            <person name="Varghese N."/>
            <person name="Submissions S."/>
        </authorList>
    </citation>
    <scope>NUCLEOTIDE SEQUENCE [LARGE SCALE GENOMIC DNA]</scope>
    <source>
        <strain evidence="2">DSM 45196</strain>
    </source>
</reference>
<gene>
    <name evidence="1" type="ORF">SAMN05421790_103288</name>
</gene>
<evidence type="ECO:0000313" key="1">
    <source>
        <dbReference type="EMBL" id="SIS65479.1"/>
    </source>
</evidence>
<sequence length="41" mass="4425">MRFGKVVFFSLSAAFLFSLLSLGTVTPSDLPVSKYNSDQPG</sequence>
<accession>A0A1N7KV53</accession>
<keyword evidence="2" id="KW-1185">Reference proteome</keyword>
<dbReference type="AlphaFoldDB" id="A0A1N7KV53"/>
<proteinExistence type="predicted"/>